<dbReference type="AlphaFoldDB" id="A0A392NHY8"/>
<feature type="non-terminal residue" evidence="2">
    <location>
        <position position="99"/>
    </location>
</feature>
<name>A0A392NHY8_9FABA</name>
<organism evidence="2 3">
    <name type="scientific">Trifolium medium</name>
    <dbReference type="NCBI Taxonomy" id="97028"/>
    <lineage>
        <taxon>Eukaryota</taxon>
        <taxon>Viridiplantae</taxon>
        <taxon>Streptophyta</taxon>
        <taxon>Embryophyta</taxon>
        <taxon>Tracheophyta</taxon>
        <taxon>Spermatophyta</taxon>
        <taxon>Magnoliopsida</taxon>
        <taxon>eudicotyledons</taxon>
        <taxon>Gunneridae</taxon>
        <taxon>Pentapetalae</taxon>
        <taxon>rosids</taxon>
        <taxon>fabids</taxon>
        <taxon>Fabales</taxon>
        <taxon>Fabaceae</taxon>
        <taxon>Papilionoideae</taxon>
        <taxon>50 kb inversion clade</taxon>
        <taxon>NPAAA clade</taxon>
        <taxon>Hologalegina</taxon>
        <taxon>IRL clade</taxon>
        <taxon>Trifolieae</taxon>
        <taxon>Trifolium</taxon>
    </lineage>
</organism>
<sequence>MVEKSIVGIRSRLDSGVQLKDTMMMGADYYQTEAEIASLLAVRDVPIGIGKNTKIMNCIIDKIARIGNNVIIANKEEADRPSEGFYIRPGITVVLKKTR</sequence>
<evidence type="ECO:0000313" key="2">
    <source>
        <dbReference type="EMBL" id="MCH99487.1"/>
    </source>
</evidence>
<keyword evidence="3" id="KW-1185">Reference proteome</keyword>
<keyword evidence="2" id="KW-0548">Nucleotidyltransferase</keyword>
<dbReference type="Gene3D" id="2.160.10.10">
    <property type="entry name" value="Hexapeptide repeat proteins"/>
    <property type="match status" value="1"/>
</dbReference>
<reference evidence="2 3" key="1">
    <citation type="journal article" date="2018" name="Front. Plant Sci.">
        <title>Red Clover (Trifolium pratense) and Zigzag Clover (T. medium) - A Picture of Genomic Similarities and Differences.</title>
        <authorList>
            <person name="Dluhosova J."/>
            <person name="Istvanek J."/>
            <person name="Nedelnik J."/>
            <person name="Repkova J."/>
        </authorList>
    </citation>
    <scope>NUCLEOTIDE SEQUENCE [LARGE SCALE GENOMIC DNA]</scope>
    <source>
        <strain evidence="3">cv. 10/8</strain>
        <tissue evidence="2">Leaf</tissue>
    </source>
</reference>
<dbReference type="PANTHER" id="PTHR43523:SF15">
    <property type="entry name" value="GLUCOSE-1-PHOSPHATE ADENYLYLTRANSFERASE LARGE SUBUNIT 4, CHLOROPLASTIC_AMYLOPLASTIC"/>
    <property type="match status" value="1"/>
</dbReference>
<dbReference type="PANTHER" id="PTHR43523">
    <property type="entry name" value="GLUCOSE-1-PHOSPHATE ADENYLYLTRANSFERASE-RELATED"/>
    <property type="match status" value="1"/>
</dbReference>
<dbReference type="SUPFAM" id="SSF51161">
    <property type="entry name" value="Trimeric LpxA-like enzymes"/>
    <property type="match status" value="1"/>
</dbReference>
<dbReference type="GO" id="GO:0008878">
    <property type="term" value="F:glucose-1-phosphate adenylyltransferase activity"/>
    <property type="evidence" value="ECO:0007669"/>
    <property type="project" value="InterPro"/>
</dbReference>
<evidence type="ECO:0000256" key="1">
    <source>
        <dbReference type="ARBA" id="ARBA00010443"/>
    </source>
</evidence>
<evidence type="ECO:0000313" key="3">
    <source>
        <dbReference type="Proteomes" id="UP000265520"/>
    </source>
</evidence>
<comment type="caution">
    <text evidence="2">The sequence shown here is derived from an EMBL/GenBank/DDBJ whole genome shotgun (WGS) entry which is preliminary data.</text>
</comment>
<dbReference type="EMBL" id="LXQA010040442">
    <property type="protein sequence ID" value="MCH99487.1"/>
    <property type="molecule type" value="Genomic_DNA"/>
</dbReference>
<protein>
    <submittedName>
        <fullName evidence="2">Glucose-1-phosphate adenylyltransferase large subunit 2 chloroplastic-like</fullName>
    </submittedName>
</protein>
<comment type="similarity">
    <text evidence="1">Belongs to the bacterial/plant glucose-1-phosphate adenylyltransferase family.</text>
</comment>
<dbReference type="InterPro" id="IPR011004">
    <property type="entry name" value="Trimer_LpxA-like_sf"/>
</dbReference>
<keyword evidence="2" id="KW-0808">Transferase</keyword>
<dbReference type="Proteomes" id="UP000265520">
    <property type="component" value="Unassembled WGS sequence"/>
</dbReference>
<accession>A0A392NHY8</accession>
<dbReference type="Pfam" id="PF25247">
    <property type="entry name" value="LbH_GLGC"/>
    <property type="match status" value="1"/>
</dbReference>
<dbReference type="GO" id="GO:0005978">
    <property type="term" value="P:glycogen biosynthetic process"/>
    <property type="evidence" value="ECO:0007669"/>
    <property type="project" value="InterPro"/>
</dbReference>
<proteinExistence type="inferred from homology"/>
<dbReference type="InterPro" id="IPR011831">
    <property type="entry name" value="ADP-Glc_PPase"/>
</dbReference>